<organism evidence="2 3">
    <name type="scientific">Actinidia rufa</name>
    <dbReference type="NCBI Taxonomy" id="165716"/>
    <lineage>
        <taxon>Eukaryota</taxon>
        <taxon>Viridiplantae</taxon>
        <taxon>Streptophyta</taxon>
        <taxon>Embryophyta</taxon>
        <taxon>Tracheophyta</taxon>
        <taxon>Spermatophyta</taxon>
        <taxon>Magnoliopsida</taxon>
        <taxon>eudicotyledons</taxon>
        <taxon>Gunneridae</taxon>
        <taxon>Pentapetalae</taxon>
        <taxon>asterids</taxon>
        <taxon>Ericales</taxon>
        <taxon>Actinidiaceae</taxon>
        <taxon>Actinidia</taxon>
    </lineage>
</organism>
<comment type="caution">
    <text evidence="2">The sequence shown here is derived from an EMBL/GenBank/DDBJ whole genome shotgun (WGS) entry which is preliminary data.</text>
</comment>
<protein>
    <submittedName>
        <fullName evidence="2">Uncharacterized protein</fullName>
    </submittedName>
</protein>
<name>A0A7J0GJA2_9ERIC</name>
<evidence type="ECO:0000313" key="3">
    <source>
        <dbReference type="Proteomes" id="UP000585474"/>
    </source>
</evidence>
<sequence>MDQSTPLSLIFLSRVHHHWHRIHYHRHQSTTVGTDPPLSAPNPPPPWTTPLLSHSSSSTESPVLVRQKPLRFDGFAVEPRVVMVQASFSLFGRRRWSRIWPSFKFLLPLLSFCQVWEYFCLPDFISDGLRTPSIDGYGTDRGYPVRGHAVLCVMVLWTTCKAVSGVGFGASLTLKETMLYMSTFPGALDYLQSSQRSRVRSLPHVEGNYALHVYISSAAMTPMSEWGVKTKHHISNLEHGSTASPMGAVNFSNEGKPITILEPTFEIMV</sequence>
<dbReference type="OrthoDB" id="49151at2759"/>
<reference evidence="2 3" key="1">
    <citation type="submission" date="2019-07" db="EMBL/GenBank/DDBJ databases">
        <title>De Novo Assembly of kiwifruit Actinidia rufa.</title>
        <authorList>
            <person name="Sugita-Konishi S."/>
            <person name="Sato K."/>
            <person name="Mori E."/>
            <person name="Abe Y."/>
            <person name="Kisaki G."/>
            <person name="Hamano K."/>
            <person name="Suezawa K."/>
            <person name="Otani M."/>
            <person name="Fukuda T."/>
            <person name="Manabe T."/>
            <person name="Gomi K."/>
            <person name="Tabuchi M."/>
            <person name="Akimitsu K."/>
            <person name="Kataoka I."/>
        </authorList>
    </citation>
    <scope>NUCLEOTIDE SEQUENCE [LARGE SCALE GENOMIC DNA]</scope>
    <source>
        <strain evidence="3">cv. Fuchu</strain>
    </source>
</reference>
<feature type="compositionally biased region" description="Pro residues" evidence="1">
    <location>
        <begin position="38"/>
        <end position="48"/>
    </location>
</feature>
<dbReference type="Proteomes" id="UP000585474">
    <property type="component" value="Unassembled WGS sequence"/>
</dbReference>
<feature type="region of interest" description="Disordered" evidence="1">
    <location>
        <begin position="30"/>
        <end position="60"/>
    </location>
</feature>
<evidence type="ECO:0000313" key="2">
    <source>
        <dbReference type="EMBL" id="GFZ10893.1"/>
    </source>
</evidence>
<proteinExistence type="predicted"/>
<feature type="compositionally biased region" description="Low complexity" evidence="1">
    <location>
        <begin position="49"/>
        <end position="60"/>
    </location>
</feature>
<accession>A0A7J0GJA2</accession>
<dbReference type="EMBL" id="BJWL01000022">
    <property type="protein sequence ID" value="GFZ10893.1"/>
    <property type="molecule type" value="Genomic_DNA"/>
</dbReference>
<gene>
    <name evidence="2" type="ORF">Acr_22g0002910</name>
</gene>
<dbReference type="AlphaFoldDB" id="A0A7J0GJA2"/>
<evidence type="ECO:0000256" key="1">
    <source>
        <dbReference type="SAM" id="MobiDB-lite"/>
    </source>
</evidence>
<keyword evidence="3" id="KW-1185">Reference proteome</keyword>